<protein>
    <submittedName>
        <fullName evidence="3">Uncharacterized protein</fullName>
    </submittedName>
</protein>
<dbReference type="Pfam" id="PF21590">
    <property type="entry name" value="AP5B1_C"/>
    <property type="match status" value="1"/>
</dbReference>
<keyword evidence="4" id="KW-1185">Reference proteome</keyword>
<evidence type="ECO:0000313" key="3">
    <source>
        <dbReference type="EMBL" id="OAY54512.1"/>
    </source>
</evidence>
<dbReference type="PANTHER" id="PTHR34033">
    <property type="entry name" value="AP-5 COMPLEX SUBUNIT BETA-1"/>
    <property type="match status" value="1"/>
</dbReference>
<dbReference type="GO" id="GO:0016197">
    <property type="term" value="P:endosomal transport"/>
    <property type="evidence" value="ECO:0000318"/>
    <property type="project" value="GO_Central"/>
</dbReference>
<dbReference type="InterPro" id="IPR048981">
    <property type="entry name" value="AP5B1_C"/>
</dbReference>
<dbReference type="GO" id="GO:0030119">
    <property type="term" value="C:AP-type membrane coat adaptor complex"/>
    <property type="evidence" value="ECO:0000318"/>
    <property type="project" value="GO_Central"/>
</dbReference>
<reference evidence="4" key="1">
    <citation type="journal article" date="2016" name="Nat. Biotechnol.">
        <title>Sequencing wild and cultivated cassava and related species reveals extensive interspecific hybridization and genetic diversity.</title>
        <authorList>
            <person name="Bredeson J.V."/>
            <person name="Lyons J.B."/>
            <person name="Prochnik S.E."/>
            <person name="Wu G.A."/>
            <person name="Ha C.M."/>
            <person name="Edsinger-Gonzales E."/>
            <person name="Grimwood J."/>
            <person name="Schmutz J."/>
            <person name="Rabbi I.Y."/>
            <person name="Egesi C."/>
            <person name="Nauluvula P."/>
            <person name="Lebot V."/>
            <person name="Ndunguru J."/>
            <person name="Mkamilo G."/>
            <person name="Bart R.S."/>
            <person name="Setter T.L."/>
            <person name="Gleadow R.M."/>
            <person name="Kulakow P."/>
            <person name="Ferguson M.E."/>
            <person name="Rounsley S."/>
            <person name="Rokhsar D.S."/>
        </authorList>
    </citation>
    <scope>NUCLEOTIDE SEQUENCE [LARGE SCALE GENOMIC DNA]</scope>
    <source>
        <strain evidence="4">cv. AM560-2</strain>
    </source>
</reference>
<organism evidence="3 4">
    <name type="scientific">Manihot esculenta</name>
    <name type="common">Cassava</name>
    <name type="synonym">Jatropha manihot</name>
    <dbReference type="NCBI Taxonomy" id="3983"/>
    <lineage>
        <taxon>Eukaryota</taxon>
        <taxon>Viridiplantae</taxon>
        <taxon>Streptophyta</taxon>
        <taxon>Embryophyta</taxon>
        <taxon>Tracheophyta</taxon>
        <taxon>Spermatophyta</taxon>
        <taxon>Magnoliopsida</taxon>
        <taxon>eudicotyledons</taxon>
        <taxon>Gunneridae</taxon>
        <taxon>Pentapetalae</taxon>
        <taxon>rosids</taxon>
        <taxon>fabids</taxon>
        <taxon>Malpighiales</taxon>
        <taxon>Euphorbiaceae</taxon>
        <taxon>Crotonoideae</taxon>
        <taxon>Manihoteae</taxon>
        <taxon>Manihot</taxon>
    </lineage>
</organism>
<dbReference type="Proteomes" id="UP000091857">
    <property type="component" value="Chromosome 3"/>
</dbReference>
<gene>
    <name evidence="3" type="ORF">MANES_03G080800v8</name>
</gene>
<feature type="domain" description="AP5B1 middle" evidence="1">
    <location>
        <begin position="241"/>
        <end position="638"/>
    </location>
</feature>
<evidence type="ECO:0000313" key="4">
    <source>
        <dbReference type="Proteomes" id="UP000091857"/>
    </source>
</evidence>
<dbReference type="OMA" id="SEPFNHA"/>
<sequence>MTDKPPALKTPLSPQDWDALIDDFQHGGARLHKWTAAPQFLSSLLDHALSSLLKKDFPLKISLLIFIEEFSETFFTEESYLLRFLDALRAVVQAPLDGIAVTFLLKEQFMISTTSIFISIDALNKFQARCTEGLAELLLTVIHRPNHGVDRQTRAIACECLRELEKSYPCLLSGIAGHLWSLCQSERTHACQSYLLLFSMVVYNIVNRKLNVSVLNTSVPLVPFNVPQFISNGKELVGLNYKELRKALAFLLDTPQVLTPFGMVEFLQMIMPVAVSLELQGSMLKVQFFGLIYSFDPLLCHLVLVMYSHFPDAFDGQELEIVRRLMLISRETQHYLVFRLLSLHWLLDLLSKMMLSREGRKYKSIVDMGLRFYPAVFDPLALKALKLDLLAFYSICLDSLKLEVCSVEDRDAAKSVVKLVEDGLVSVSAFKWLSPWSTETAVAFRAFHKFLIGASSHSDTDPSTTRALMNSVIFRTLKGMLVKMTLDFLRLVPVVVSLIDRLLSCKKHCWLGERLLQMVDEYLLPKVKMDYTLVAFFPIFDRIAENNTIPPSRLLDLLTKFMIFLVEKHGPNTGLKSWSQGSKVLGICRTMLMHHHSSRLFLGLSRLLAFTCLYFPDLEVRDNARIYLRMLICVPGMKLKGILNFGEQLLGISPSTHSSSFFNVISPRHQQNFKKSRSISSCIHLERMIPLLVKQSWSLSLPASSTGSSKPSHLESITDSESQVDLRGLDGSTSSLAKSEIERTNQLQEPLRVMDSKISQILVVLRRHFSCIPDFRHMQGIKVNIFCLLRFESEPFNHLFGVGPPTSPSDGVDALPSLYATVLKFSSSAPYGSIPSYHIPFLLGEPSRTNHISSPSVSLDIVAVENGSEEEENYRAPVTIDLEPREPRPGLVDVFIEANIENGQIIHGQLQSVSVGIEDMFLKAIVPSDLSEDAVPAYYSGLFDALWEACGPSASTGRETFPLKGGKGAAAINGTRSVKLLEAPANSLIRAIEQYLASFVVSVIGEHLVDMVKDGGIIKDIVWKDAAADSFVDSAASVTNLDRGPLHLTYFNDEEERETQVNDYKRKMGCIHALIFLPPRFHLLFQMEVSDFSTLVRIRTDHWPCLAYVDDYLEALFLT</sequence>
<dbReference type="PANTHER" id="PTHR34033:SF1">
    <property type="entry name" value="AP-5 COMPLEX SUBUNIT BETA-1"/>
    <property type="match status" value="1"/>
</dbReference>
<proteinExistence type="predicted"/>
<dbReference type="Gramene" id="Manes.03G080800.1.v8.1">
    <property type="protein sequence ID" value="Manes.03G080800.1.v8.1.CDS"/>
    <property type="gene ID" value="Manes.03G080800.v8.1"/>
</dbReference>
<name>A0A2C9W5I9_MANES</name>
<dbReference type="InterPro" id="IPR038741">
    <property type="entry name" value="AP5B1"/>
</dbReference>
<dbReference type="EMBL" id="CM004389">
    <property type="protein sequence ID" value="OAY54512.1"/>
    <property type="molecule type" value="Genomic_DNA"/>
</dbReference>
<evidence type="ECO:0000259" key="1">
    <source>
        <dbReference type="Pfam" id="PF21588"/>
    </source>
</evidence>
<accession>A0A2C9W5I9</accession>
<dbReference type="OrthoDB" id="646197at2759"/>
<dbReference type="InterPro" id="IPR048979">
    <property type="entry name" value="AP5B1_middle"/>
</dbReference>
<dbReference type="Pfam" id="PF21588">
    <property type="entry name" value="AP5B1_middle"/>
    <property type="match status" value="1"/>
</dbReference>
<comment type="caution">
    <text evidence="3">The sequence shown here is derived from an EMBL/GenBank/DDBJ whole genome shotgun (WGS) entry which is preliminary data.</text>
</comment>
<dbReference type="AlphaFoldDB" id="A0A2C9W5I9"/>
<dbReference type="STRING" id="3983.A0A2C9W5I9"/>
<feature type="domain" description="AP5B1 C-terminal" evidence="2">
    <location>
        <begin position="1067"/>
        <end position="1115"/>
    </location>
</feature>
<evidence type="ECO:0000259" key="2">
    <source>
        <dbReference type="Pfam" id="PF21590"/>
    </source>
</evidence>